<name>A0A0E1W5L5_BURPE</name>
<dbReference type="AlphaFoldDB" id="A0A0E1W5L5"/>
<dbReference type="EMBL" id="CM000832">
    <property type="protein sequence ID" value="EET08520.1"/>
    <property type="molecule type" value="Genomic_DNA"/>
</dbReference>
<gene>
    <name evidence="2" type="ORF">BURPS1710A_3258</name>
</gene>
<dbReference type="Proteomes" id="UP000001812">
    <property type="component" value="Chromosome I"/>
</dbReference>
<protein>
    <submittedName>
        <fullName evidence="2">Uncharacterized protein</fullName>
    </submittedName>
</protein>
<proteinExistence type="predicted"/>
<organism evidence="2">
    <name type="scientific">Burkholderia pseudomallei 1710a</name>
    <dbReference type="NCBI Taxonomy" id="320371"/>
    <lineage>
        <taxon>Bacteria</taxon>
        <taxon>Pseudomonadati</taxon>
        <taxon>Pseudomonadota</taxon>
        <taxon>Betaproteobacteria</taxon>
        <taxon>Burkholderiales</taxon>
        <taxon>Burkholderiaceae</taxon>
        <taxon>Burkholderia</taxon>
        <taxon>pseudomallei group</taxon>
    </lineage>
</organism>
<feature type="region of interest" description="Disordered" evidence="1">
    <location>
        <begin position="19"/>
        <end position="45"/>
    </location>
</feature>
<sequence length="45" mass="4824">MPAPRRIVALAHPSPIEKDAEAVSRVIPTVNSSGPPRRSNTHPRG</sequence>
<dbReference type="HOGENOM" id="CLU_3197122_0_0_4"/>
<accession>A0A0E1W5L5</accession>
<evidence type="ECO:0000256" key="1">
    <source>
        <dbReference type="SAM" id="MobiDB-lite"/>
    </source>
</evidence>
<reference evidence="2" key="1">
    <citation type="submission" date="2009-05" db="EMBL/GenBank/DDBJ databases">
        <authorList>
            <person name="Harkins D.M."/>
            <person name="DeShazer D."/>
            <person name="Woods D.E."/>
            <person name="Brinkac L.M."/>
            <person name="Brown K.A."/>
            <person name="Hung G.C."/>
            <person name="Tuanyok A."/>
            <person name="Zhang B."/>
            <person name="Nierman W.C."/>
        </authorList>
    </citation>
    <scope>NUCLEOTIDE SEQUENCE [LARGE SCALE GENOMIC DNA]</scope>
    <source>
        <strain evidence="2">1710a</strain>
    </source>
</reference>
<evidence type="ECO:0000313" key="2">
    <source>
        <dbReference type="EMBL" id="EET08520.1"/>
    </source>
</evidence>